<dbReference type="Proteomes" id="UP001596455">
    <property type="component" value="Unassembled WGS sequence"/>
</dbReference>
<name>A0ABW2Q9P8_9MICO</name>
<sequence>MTTTTTSEQHAGPRVLRHVTGVVRDGDAVRITVQALPAVELPGTPGWLTGEDLIDQGVEVTMPNLPRELSLPPRTPEQVDLEISLAGPSTARIALGPPGARVHREAPTWLGIVVVEGTDAPRVEEDDDAVTICGEGVAVRVQRSPFAIQVRDADGRTVLRTAERLRQVAGFPTAPPVLLDDGVHLNLEMGTDEEILGFGEQFGPLVKNGQRLTLRTEDALGTGTGMAYKPVPLWHSTSGYTGLLNTGATVTADVGHVRPSVLSLWVDDESLDLYVVGGEDPRERLAAYTVLTGRAPRPPLWAFGYWMGRCRYHSAEEMLTVARAMRAHAVPCDVLHLDPDWLVVDRLNTDFIWNTDRFGDRRAFVAALEALGCRLSLWELPYLDPASPVYAEAEERGYLVRTTVGAVAHVRRTPTPDGRDRALIDFTDPEARAWWQHSHDPFLDDGVAVFKTDFGEGLPDDAALADGTPANHAHNLYPLRYNAAVSDHIAAHTGRAPLVWGRSGWAGSHRYPGQWGGDAESTVAGMQATLRGGLSYALSAPGFWSHDIGGFFGPELTPGLYVRWTQLGALSPFMRAHGLRPREPWEFGEDALRISREWIRLRYSLLPYLWQAAADSAERGLPMLRPLALEHPGDPVAPRVDGQFLLGADLLVVPVFDDGTAPVARRFYVPDGDWYDLLTDEPFSGPGFRTVEVPLERMPVLVRAGAVLPRVEVDADVRRTDDLLGRPWTLHLYGVEDVEADLVGFDGRRTRVCVAGGAVAATGSQAVTEAVRHPRR</sequence>
<evidence type="ECO:0000256" key="1">
    <source>
        <dbReference type="ARBA" id="ARBA00007806"/>
    </source>
</evidence>
<dbReference type="Gene3D" id="3.20.20.80">
    <property type="entry name" value="Glycosidases"/>
    <property type="match status" value="1"/>
</dbReference>
<evidence type="ECO:0000313" key="7">
    <source>
        <dbReference type="Proteomes" id="UP001596455"/>
    </source>
</evidence>
<dbReference type="PANTHER" id="PTHR43863:SF2">
    <property type="entry name" value="MALTASE-GLUCOAMYLASE"/>
    <property type="match status" value="1"/>
</dbReference>
<feature type="domain" description="Glycoside hydrolase family 31 N-terminal" evidence="4">
    <location>
        <begin position="81"/>
        <end position="253"/>
    </location>
</feature>
<dbReference type="EMBL" id="JBHTCQ010000001">
    <property type="protein sequence ID" value="MFC7404677.1"/>
    <property type="molecule type" value="Genomic_DNA"/>
</dbReference>
<dbReference type="RefSeq" id="WP_382392297.1">
    <property type="nucleotide sequence ID" value="NZ_JBHTCQ010000001.1"/>
</dbReference>
<feature type="domain" description="Glycosyl hydrolase family 31 C-terminal" evidence="5">
    <location>
        <begin position="620"/>
        <end position="708"/>
    </location>
</feature>
<dbReference type="PANTHER" id="PTHR43863">
    <property type="entry name" value="HYDROLASE, PUTATIVE (AFU_ORTHOLOGUE AFUA_1G03140)-RELATED"/>
    <property type="match status" value="1"/>
</dbReference>
<dbReference type="CDD" id="cd06593">
    <property type="entry name" value="GH31_xylosidase_YicI"/>
    <property type="match status" value="1"/>
</dbReference>
<dbReference type="InterPro" id="IPR011013">
    <property type="entry name" value="Gal_mutarotase_sf_dom"/>
</dbReference>
<dbReference type="Pfam" id="PF21365">
    <property type="entry name" value="Glyco_hydro_31_3rd"/>
    <property type="match status" value="1"/>
</dbReference>
<protein>
    <submittedName>
        <fullName evidence="6">TIM-barrel domain-containing protein</fullName>
    </submittedName>
</protein>
<dbReference type="InterPro" id="IPR000322">
    <property type="entry name" value="Glyco_hydro_31_TIM"/>
</dbReference>
<dbReference type="Gene3D" id="2.60.40.1180">
    <property type="entry name" value="Golgi alpha-mannosidase II"/>
    <property type="match status" value="1"/>
</dbReference>
<evidence type="ECO:0000259" key="3">
    <source>
        <dbReference type="Pfam" id="PF01055"/>
    </source>
</evidence>
<evidence type="ECO:0000259" key="4">
    <source>
        <dbReference type="Pfam" id="PF13802"/>
    </source>
</evidence>
<reference evidence="7" key="1">
    <citation type="journal article" date="2019" name="Int. J. Syst. Evol. Microbiol.">
        <title>The Global Catalogue of Microorganisms (GCM) 10K type strain sequencing project: providing services to taxonomists for standard genome sequencing and annotation.</title>
        <authorList>
            <consortium name="The Broad Institute Genomics Platform"/>
            <consortium name="The Broad Institute Genome Sequencing Center for Infectious Disease"/>
            <person name="Wu L."/>
            <person name="Ma J."/>
        </authorList>
    </citation>
    <scope>NUCLEOTIDE SEQUENCE [LARGE SCALE GENOMIC DNA]</scope>
    <source>
        <strain evidence="7">JCM 1490</strain>
    </source>
</reference>
<evidence type="ECO:0000313" key="6">
    <source>
        <dbReference type="EMBL" id="MFC7404677.1"/>
    </source>
</evidence>
<dbReference type="SUPFAM" id="SSF51011">
    <property type="entry name" value="Glycosyl hydrolase domain"/>
    <property type="match status" value="1"/>
</dbReference>
<organism evidence="6 7">
    <name type="scientific">Georgenia alba</name>
    <dbReference type="NCBI Taxonomy" id="2233858"/>
    <lineage>
        <taxon>Bacteria</taxon>
        <taxon>Bacillati</taxon>
        <taxon>Actinomycetota</taxon>
        <taxon>Actinomycetes</taxon>
        <taxon>Micrococcales</taxon>
        <taxon>Bogoriellaceae</taxon>
        <taxon>Georgenia</taxon>
    </lineage>
</organism>
<keyword evidence="2" id="KW-0326">Glycosidase</keyword>
<comment type="caution">
    <text evidence="6">The sequence shown here is derived from an EMBL/GenBank/DDBJ whole genome shotgun (WGS) entry which is preliminary data.</text>
</comment>
<evidence type="ECO:0000259" key="5">
    <source>
        <dbReference type="Pfam" id="PF21365"/>
    </source>
</evidence>
<accession>A0ABW2Q9P8</accession>
<dbReference type="SUPFAM" id="SSF51445">
    <property type="entry name" value="(Trans)glycosidases"/>
    <property type="match status" value="1"/>
</dbReference>
<feature type="domain" description="Glycoside hydrolase family 31 TIM barrel" evidence="3">
    <location>
        <begin position="296"/>
        <end position="611"/>
    </location>
</feature>
<dbReference type="Pfam" id="PF13802">
    <property type="entry name" value="Gal_mutarotas_2"/>
    <property type="match status" value="1"/>
</dbReference>
<evidence type="ECO:0000256" key="2">
    <source>
        <dbReference type="RuleBase" id="RU361185"/>
    </source>
</evidence>
<dbReference type="InterPro" id="IPR013780">
    <property type="entry name" value="Glyco_hydro_b"/>
</dbReference>
<dbReference type="SUPFAM" id="SSF74650">
    <property type="entry name" value="Galactose mutarotase-like"/>
    <property type="match status" value="1"/>
</dbReference>
<dbReference type="InterPro" id="IPR051816">
    <property type="entry name" value="Glycosyl_Hydrolase_31"/>
</dbReference>
<gene>
    <name evidence="6" type="ORF">ACFQQL_06110</name>
</gene>
<dbReference type="CDD" id="cd14752">
    <property type="entry name" value="GH31_N"/>
    <property type="match status" value="1"/>
</dbReference>
<keyword evidence="7" id="KW-1185">Reference proteome</keyword>
<dbReference type="InterPro" id="IPR048395">
    <property type="entry name" value="Glyco_hydro_31_C"/>
</dbReference>
<dbReference type="InterPro" id="IPR017853">
    <property type="entry name" value="GH"/>
</dbReference>
<proteinExistence type="inferred from homology"/>
<comment type="similarity">
    <text evidence="1 2">Belongs to the glycosyl hydrolase 31 family.</text>
</comment>
<dbReference type="Pfam" id="PF01055">
    <property type="entry name" value="Glyco_hydro_31_2nd"/>
    <property type="match status" value="1"/>
</dbReference>
<dbReference type="Gene3D" id="2.60.40.1760">
    <property type="entry name" value="glycosyl hydrolase (family 31)"/>
    <property type="match status" value="1"/>
</dbReference>
<keyword evidence="2" id="KW-0378">Hydrolase</keyword>
<dbReference type="InterPro" id="IPR025887">
    <property type="entry name" value="Glyco_hydro_31_N_dom"/>
</dbReference>